<organism evidence="6 7">
    <name type="scientific">Paenibacillus chibensis</name>
    <dbReference type="NCBI Taxonomy" id="59846"/>
    <lineage>
        <taxon>Bacteria</taxon>
        <taxon>Bacillati</taxon>
        <taxon>Bacillota</taxon>
        <taxon>Bacilli</taxon>
        <taxon>Bacillales</taxon>
        <taxon>Paenibacillaceae</taxon>
        <taxon>Paenibacillus</taxon>
    </lineage>
</organism>
<protein>
    <submittedName>
        <fullName evidence="6">AAA family ATPase</fullName>
    </submittedName>
</protein>
<sequence>PGTVFWEGRDLAAWRVRQRAAGIGYVFQQPEHQFVAHTVWDELVYGLGRKKGRVTVLDDAQRTAAEGLLTAAGLEGKRGVSPYLLSQGEKKLLSIIAQFVHPKALYILDEPTSGIDYGAASKVLQLCREKTGSGAAILMITHDPALAEGDASFLLKLHPHAAAEYVRLAPA</sequence>
<keyword evidence="4" id="KW-0067">ATP-binding</keyword>
<keyword evidence="7" id="KW-1185">Reference proteome</keyword>
<reference evidence="6 7" key="1">
    <citation type="submission" date="2023-03" db="EMBL/GenBank/DDBJ databases">
        <title>Bacillus Genome Sequencing.</title>
        <authorList>
            <person name="Dunlap C."/>
        </authorList>
    </citation>
    <scope>NUCLEOTIDE SEQUENCE [LARGE SCALE GENOMIC DNA]</scope>
    <source>
        <strain evidence="6 7">NRS-52</strain>
    </source>
</reference>
<dbReference type="RefSeq" id="WP_328282345.1">
    <property type="nucleotide sequence ID" value="NZ_JARTLD010000084.1"/>
</dbReference>
<proteinExistence type="inferred from homology"/>
<dbReference type="EMBL" id="JARTLD010000084">
    <property type="protein sequence ID" value="MED5020928.1"/>
    <property type="molecule type" value="Genomic_DNA"/>
</dbReference>
<keyword evidence="2" id="KW-0813">Transport</keyword>
<name>A0ABU6Q2V5_9BACL</name>
<evidence type="ECO:0000256" key="1">
    <source>
        <dbReference type="ARBA" id="ARBA00005417"/>
    </source>
</evidence>
<evidence type="ECO:0000313" key="7">
    <source>
        <dbReference type="Proteomes" id="UP001343257"/>
    </source>
</evidence>
<dbReference type="Pfam" id="PF13304">
    <property type="entry name" value="AAA_21"/>
    <property type="match status" value="1"/>
</dbReference>
<evidence type="ECO:0000256" key="4">
    <source>
        <dbReference type="ARBA" id="ARBA00022840"/>
    </source>
</evidence>
<comment type="similarity">
    <text evidence="1">Belongs to the ABC transporter superfamily.</text>
</comment>
<dbReference type="SUPFAM" id="SSF52540">
    <property type="entry name" value="P-loop containing nucleoside triphosphate hydrolases"/>
    <property type="match status" value="1"/>
</dbReference>
<evidence type="ECO:0000259" key="5">
    <source>
        <dbReference type="Pfam" id="PF13304"/>
    </source>
</evidence>
<gene>
    <name evidence="6" type="ORF">P9847_27065</name>
</gene>
<evidence type="ECO:0000256" key="3">
    <source>
        <dbReference type="ARBA" id="ARBA00022741"/>
    </source>
</evidence>
<comment type="caution">
    <text evidence="6">The sequence shown here is derived from an EMBL/GenBank/DDBJ whole genome shotgun (WGS) entry which is preliminary data.</text>
</comment>
<evidence type="ECO:0000313" key="6">
    <source>
        <dbReference type="EMBL" id="MED5020928.1"/>
    </source>
</evidence>
<feature type="non-terminal residue" evidence="6">
    <location>
        <position position="1"/>
    </location>
</feature>
<keyword evidence="3" id="KW-0547">Nucleotide-binding</keyword>
<accession>A0ABU6Q2V5</accession>
<dbReference type="InterPro" id="IPR050095">
    <property type="entry name" value="ECF_ABC_transporter_ATP-bd"/>
</dbReference>
<dbReference type="PANTHER" id="PTHR43553">
    <property type="entry name" value="HEAVY METAL TRANSPORTER"/>
    <property type="match status" value="1"/>
</dbReference>
<dbReference type="InterPro" id="IPR003959">
    <property type="entry name" value="ATPase_AAA_core"/>
</dbReference>
<dbReference type="Gene3D" id="3.40.50.300">
    <property type="entry name" value="P-loop containing nucleotide triphosphate hydrolases"/>
    <property type="match status" value="1"/>
</dbReference>
<evidence type="ECO:0000256" key="2">
    <source>
        <dbReference type="ARBA" id="ARBA00022448"/>
    </source>
</evidence>
<dbReference type="InterPro" id="IPR027417">
    <property type="entry name" value="P-loop_NTPase"/>
</dbReference>
<dbReference type="Proteomes" id="UP001343257">
    <property type="component" value="Unassembled WGS sequence"/>
</dbReference>
<feature type="domain" description="ATPase AAA-type core" evidence="5">
    <location>
        <begin position="70"/>
        <end position="147"/>
    </location>
</feature>